<evidence type="ECO:0000313" key="1">
    <source>
        <dbReference type="EMBL" id="RKF56887.1"/>
    </source>
</evidence>
<reference evidence="1 2" key="1">
    <citation type="journal article" date="2018" name="BMC Genomics">
        <title>Comparative genome analyses reveal sequence features reflecting distinct modes of host-adaptation between dicot and monocot powdery mildew.</title>
        <authorList>
            <person name="Wu Y."/>
            <person name="Ma X."/>
            <person name="Pan Z."/>
            <person name="Kale S.D."/>
            <person name="Song Y."/>
            <person name="King H."/>
            <person name="Zhang Q."/>
            <person name="Presley C."/>
            <person name="Deng X."/>
            <person name="Wei C.I."/>
            <person name="Xiao S."/>
        </authorList>
    </citation>
    <scope>NUCLEOTIDE SEQUENCE [LARGE SCALE GENOMIC DNA]</scope>
    <source>
        <strain evidence="1">UMSG3</strain>
    </source>
</reference>
<gene>
    <name evidence="1" type="ORF">GcM3_192042</name>
</gene>
<dbReference type="STRING" id="62708.A0A420HHI6"/>
<proteinExistence type="predicted"/>
<dbReference type="EMBL" id="MCBQ01019218">
    <property type="protein sequence ID" value="RKF56887.1"/>
    <property type="molecule type" value="Genomic_DNA"/>
</dbReference>
<accession>A0A420HHI6</accession>
<evidence type="ECO:0008006" key="3">
    <source>
        <dbReference type="Google" id="ProtNLM"/>
    </source>
</evidence>
<dbReference type="AlphaFoldDB" id="A0A420HHI6"/>
<evidence type="ECO:0000313" key="2">
    <source>
        <dbReference type="Proteomes" id="UP000283383"/>
    </source>
</evidence>
<name>A0A420HHI6_9PEZI</name>
<comment type="caution">
    <text evidence="1">The sequence shown here is derived from an EMBL/GenBank/DDBJ whole genome shotgun (WGS) entry which is preliminary data.</text>
</comment>
<dbReference type="Proteomes" id="UP000283383">
    <property type="component" value="Unassembled WGS sequence"/>
</dbReference>
<organism evidence="1 2">
    <name type="scientific">Golovinomyces cichoracearum</name>
    <dbReference type="NCBI Taxonomy" id="62708"/>
    <lineage>
        <taxon>Eukaryota</taxon>
        <taxon>Fungi</taxon>
        <taxon>Dikarya</taxon>
        <taxon>Ascomycota</taxon>
        <taxon>Pezizomycotina</taxon>
        <taxon>Leotiomycetes</taxon>
        <taxon>Erysiphales</taxon>
        <taxon>Erysiphaceae</taxon>
        <taxon>Golovinomyces</taxon>
    </lineage>
</organism>
<keyword evidence="2" id="KW-1185">Reference proteome</keyword>
<sequence length="199" mass="22351">MLEDTSTVTEDDFIRFEEAFKARFPCTTTVGEVDVHAKLAKPKQEFDESLSEYLSRATALLYEFGVKDQVAGVELSTAEAGTLNSIKSKYIYGLSSTKFRLEALYLQVLLSSSLASCISIVNTAVKMLEQKKKLQEEIEVQQRLKTLDLFDKQARTAGYNNLLSYAHSLNRHPFNNSMQMRPLTTNPSINPVEQQANIG</sequence>
<protein>
    <recommendedName>
        <fullName evidence="3">Retrotransposon gag domain-containing protein</fullName>
    </recommendedName>
</protein>